<keyword evidence="1" id="KW-1133">Transmembrane helix</keyword>
<accession>A0A7X6KXY3</accession>
<dbReference type="EMBL" id="JAAXOX010000013">
    <property type="protein sequence ID" value="NKY24267.1"/>
    <property type="molecule type" value="Genomic_DNA"/>
</dbReference>
<organism evidence="2 3">
    <name type="scientific">Cellulomonas denverensis</name>
    <dbReference type="NCBI Taxonomy" id="264297"/>
    <lineage>
        <taxon>Bacteria</taxon>
        <taxon>Bacillati</taxon>
        <taxon>Actinomycetota</taxon>
        <taxon>Actinomycetes</taxon>
        <taxon>Micrococcales</taxon>
        <taxon>Cellulomonadaceae</taxon>
        <taxon>Cellulomonas</taxon>
    </lineage>
</organism>
<evidence type="ECO:0000256" key="1">
    <source>
        <dbReference type="SAM" id="Phobius"/>
    </source>
</evidence>
<sequence>MLGPALGIALLAATDSTSASLLTRLFLIVFTAPLTAVGLGWAVRWSLARRSWHDGIAPKGSLPQPYDLAYAAPIAIAALFASV</sequence>
<keyword evidence="3" id="KW-1185">Reference proteome</keyword>
<protein>
    <submittedName>
        <fullName evidence="2">Uncharacterized protein</fullName>
    </submittedName>
</protein>
<evidence type="ECO:0000313" key="3">
    <source>
        <dbReference type="Proteomes" id="UP000581206"/>
    </source>
</evidence>
<name>A0A7X6KXY3_9CELL</name>
<feature type="transmembrane region" description="Helical" evidence="1">
    <location>
        <begin position="26"/>
        <end position="43"/>
    </location>
</feature>
<dbReference type="RefSeq" id="WP_168631395.1">
    <property type="nucleotide sequence ID" value="NZ_BONL01000024.1"/>
</dbReference>
<reference evidence="2 3" key="1">
    <citation type="submission" date="2020-04" db="EMBL/GenBank/DDBJ databases">
        <title>MicrobeNet Type strains.</title>
        <authorList>
            <person name="Nicholson A.C."/>
        </authorList>
    </citation>
    <scope>NUCLEOTIDE SEQUENCE [LARGE SCALE GENOMIC DNA]</scope>
    <source>
        <strain evidence="2 3">ATCC BAA-788</strain>
    </source>
</reference>
<evidence type="ECO:0000313" key="2">
    <source>
        <dbReference type="EMBL" id="NKY24267.1"/>
    </source>
</evidence>
<keyword evidence="1" id="KW-0472">Membrane</keyword>
<dbReference type="Proteomes" id="UP000581206">
    <property type="component" value="Unassembled WGS sequence"/>
</dbReference>
<dbReference type="AlphaFoldDB" id="A0A7X6KXY3"/>
<proteinExistence type="predicted"/>
<keyword evidence="1" id="KW-0812">Transmembrane</keyword>
<comment type="caution">
    <text evidence="2">The sequence shown here is derived from an EMBL/GenBank/DDBJ whole genome shotgun (WGS) entry which is preliminary data.</text>
</comment>
<gene>
    <name evidence="2" type="ORF">HGA03_16480</name>
</gene>